<dbReference type="STRING" id="1489064.WH96_06590"/>
<reference evidence="2 3" key="1">
    <citation type="submission" date="2015-03" db="EMBL/GenBank/DDBJ databases">
        <title>Genome Sequence of Kiloniella spongiae MEBiC09566, isolated from a marine sponge.</title>
        <authorList>
            <person name="Shao Z."/>
            <person name="Wang L."/>
            <person name="Li X."/>
        </authorList>
    </citation>
    <scope>NUCLEOTIDE SEQUENCE [LARGE SCALE GENOMIC DNA]</scope>
    <source>
        <strain evidence="2 3">MEBiC09566</strain>
    </source>
</reference>
<evidence type="ECO:0000313" key="2">
    <source>
        <dbReference type="EMBL" id="KLN61314.1"/>
    </source>
</evidence>
<evidence type="ECO:0000256" key="1">
    <source>
        <dbReference type="SAM" id="MobiDB-lite"/>
    </source>
</evidence>
<name>A0A0H2MFH4_9PROT</name>
<feature type="compositionally biased region" description="Polar residues" evidence="1">
    <location>
        <begin position="119"/>
        <end position="135"/>
    </location>
</feature>
<gene>
    <name evidence="2" type="ORF">WH96_06590</name>
</gene>
<proteinExistence type="predicted"/>
<organism evidence="2 3">
    <name type="scientific">Kiloniella spongiae</name>
    <dbReference type="NCBI Taxonomy" id="1489064"/>
    <lineage>
        <taxon>Bacteria</taxon>
        <taxon>Pseudomonadati</taxon>
        <taxon>Pseudomonadota</taxon>
        <taxon>Alphaproteobacteria</taxon>
        <taxon>Rhodospirillales</taxon>
        <taxon>Kiloniellaceae</taxon>
        <taxon>Kiloniella</taxon>
    </lineage>
</organism>
<dbReference type="EMBL" id="LAQL01000004">
    <property type="protein sequence ID" value="KLN61314.1"/>
    <property type="molecule type" value="Genomic_DNA"/>
</dbReference>
<comment type="caution">
    <text evidence="2">The sequence shown here is derived from an EMBL/GenBank/DDBJ whole genome shotgun (WGS) entry which is preliminary data.</text>
</comment>
<dbReference type="OrthoDB" id="8482037at2"/>
<keyword evidence="3" id="KW-1185">Reference proteome</keyword>
<sequence length="153" mass="16723">MTFGDTVETENEVVEAKESNPDAGFLTEDEFYDALHGGLEFAGWYTKLETLPIQDFEAEKARKATDALYKLCLKVKWLQFLIHPGNEYAQAAIAIGSFTIPKAMMVIAEIKAKNAKPVKQSSQKTEQPVQQSAQSGGDDPYDFGPNDGSAANG</sequence>
<feature type="region of interest" description="Disordered" evidence="1">
    <location>
        <begin position="115"/>
        <end position="153"/>
    </location>
</feature>
<protein>
    <submittedName>
        <fullName evidence="2">Uncharacterized protein</fullName>
    </submittedName>
</protein>
<dbReference type="Proteomes" id="UP000035444">
    <property type="component" value="Unassembled WGS sequence"/>
</dbReference>
<accession>A0A0H2MFH4</accession>
<dbReference type="AlphaFoldDB" id="A0A0H2MFH4"/>
<evidence type="ECO:0000313" key="3">
    <source>
        <dbReference type="Proteomes" id="UP000035444"/>
    </source>
</evidence>